<organism evidence="1 2">
    <name type="scientific">Sipha flava</name>
    <name type="common">yellow sugarcane aphid</name>
    <dbReference type="NCBI Taxonomy" id="143950"/>
    <lineage>
        <taxon>Eukaryota</taxon>
        <taxon>Metazoa</taxon>
        <taxon>Ecdysozoa</taxon>
        <taxon>Arthropoda</taxon>
        <taxon>Hexapoda</taxon>
        <taxon>Insecta</taxon>
        <taxon>Pterygota</taxon>
        <taxon>Neoptera</taxon>
        <taxon>Paraneoptera</taxon>
        <taxon>Hemiptera</taxon>
        <taxon>Sternorrhyncha</taxon>
        <taxon>Aphidomorpha</taxon>
        <taxon>Aphidoidea</taxon>
        <taxon>Aphididae</taxon>
        <taxon>Sipha</taxon>
    </lineage>
</organism>
<dbReference type="OrthoDB" id="6622713at2759"/>
<dbReference type="Proteomes" id="UP000694846">
    <property type="component" value="Unplaced"/>
</dbReference>
<dbReference type="SUPFAM" id="SSF53098">
    <property type="entry name" value="Ribonuclease H-like"/>
    <property type="match status" value="1"/>
</dbReference>
<dbReference type="PANTHER" id="PTHR45749">
    <property type="match status" value="1"/>
</dbReference>
<proteinExistence type="predicted"/>
<protein>
    <submittedName>
        <fullName evidence="2">Zinc finger MYM-type protein 1-like</fullName>
    </submittedName>
</protein>
<evidence type="ECO:0000313" key="2">
    <source>
        <dbReference type="RefSeq" id="XP_025422905.1"/>
    </source>
</evidence>
<evidence type="ECO:0000313" key="1">
    <source>
        <dbReference type="Proteomes" id="UP000694846"/>
    </source>
</evidence>
<gene>
    <name evidence="2" type="primary">LOC112692439</name>
</gene>
<dbReference type="RefSeq" id="XP_025422905.1">
    <property type="nucleotide sequence ID" value="XM_025567120.1"/>
</dbReference>
<dbReference type="PANTHER" id="PTHR45749:SF21">
    <property type="entry name" value="DUF4371 DOMAIN-CONTAINING PROTEIN"/>
    <property type="match status" value="1"/>
</dbReference>
<dbReference type="InterPro" id="IPR012337">
    <property type="entry name" value="RNaseH-like_sf"/>
</dbReference>
<dbReference type="GeneID" id="112692439"/>
<reference evidence="2" key="1">
    <citation type="submission" date="2025-08" db="UniProtKB">
        <authorList>
            <consortium name="RefSeq"/>
        </authorList>
    </citation>
    <scope>IDENTIFICATION</scope>
    <source>
        <tissue evidence="2">Whole body</tissue>
    </source>
</reference>
<dbReference type="AlphaFoldDB" id="A0A8B8GJ02"/>
<keyword evidence="1" id="KW-1185">Reference proteome</keyword>
<accession>A0A8B8GJ02</accession>
<name>A0A8B8GJ02_9HEMI</name>
<sequence>MGEMVREEILRRVKKAEVFSIIIDTTTDVSNLEQFSLVLRFVNEEGQTEERLVAMKEVPDSTGFKYNLDWTTKLCAQSYDGAASMQGQYFGPRSYVQEKNPNAIYIWCFAHILNLVVVDTCDKYSNIRNFFGDVQQLITYMRAKKRTAIFLEQQIKCYPSERPCRMKNFSTTRWTSHDRALSAITMVDVCAKKLSELRNEQSLNDLITKTKYFVNEIGLVECELPNIRSRRRKLLPGEIVSDKVITNPYEKFKIEVYYVVLDQVNTSIISRFEGARDILSNLSLLTFDRLKATREGTEIPQDNFIAFMNWIPNLTLDNLKMEYTIFASSFINLYNGIHFSSINSNKDLIIDSENETKYDSDSSNEIDSNEET</sequence>